<sequence length="267" mass="29376">MVKGLYTAFTGMVNEQKRMDVMTNNLANSATTGYKKEAMVAQAFDEKLAIKIKDTSHWHNMPEKIGSISLGAKVGETYTNWDQGAFQVTDKDSDVALGGRGFFAIEFTNKAGETSIKYTRDGAFTVDVDGYLRTSDGDYVLNSDGALSSQYGDGYRVQIDPVLKYTIASDGTIYQNNEEVDTIGVIDIDNYDYINKYGENLYDLIPGGNIVESEAIVEQGMLEASNVNVVDEMVSMITIARAYEAGQKMIQTEDSTLEKTVNTIGRV</sequence>
<dbReference type="RefSeq" id="WP_151623416.1">
    <property type="nucleotide sequence ID" value="NZ_CP043028.1"/>
</dbReference>
<comment type="subcellular location">
    <subcellularLocation>
        <location evidence="2">Bacterial flagellum basal body</location>
    </subcellularLocation>
</comment>
<accession>A0A5P6VQL4</accession>
<organism evidence="6 7">
    <name type="scientific">Pseudobutyrivibrio xylanivorans</name>
    <dbReference type="NCBI Taxonomy" id="185007"/>
    <lineage>
        <taxon>Bacteria</taxon>
        <taxon>Bacillati</taxon>
        <taxon>Bacillota</taxon>
        <taxon>Clostridia</taxon>
        <taxon>Lachnospirales</taxon>
        <taxon>Lachnospiraceae</taxon>
        <taxon>Pseudobutyrivibrio</taxon>
    </lineage>
</organism>
<evidence type="ECO:0000259" key="5">
    <source>
        <dbReference type="Pfam" id="PF22692"/>
    </source>
</evidence>
<dbReference type="SUPFAM" id="SSF117143">
    <property type="entry name" value="Flagellar hook protein flgE"/>
    <property type="match status" value="1"/>
</dbReference>
<name>A0A5P6VQL4_PSEXY</name>
<feature type="domain" description="Flagellar basal-body/hook protein C-terminal" evidence="4">
    <location>
        <begin position="219"/>
        <end position="262"/>
    </location>
</feature>
<dbReference type="Pfam" id="PF06429">
    <property type="entry name" value="Flg_bbr_C"/>
    <property type="match status" value="1"/>
</dbReference>
<dbReference type="InterPro" id="IPR053967">
    <property type="entry name" value="LlgE_F_G-like_D1"/>
</dbReference>
<gene>
    <name evidence="6" type="ORF">FXF36_08875</name>
</gene>
<dbReference type="InterPro" id="IPR020013">
    <property type="entry name" value="Flagellar_FlgE/F/G"/>
</dbReference>
<dbReference type="PANTHER" id="PTHR30435">
    <property type="entry name" value="FLAGELLAR PROTEIN"/>
    <property type="match status" value="1"/>
</dbReference>
<reference evidence="7" key="1">
    <citation type="submission" date="2019-08" db="EMBL/GenBank/DDBJ databases">
        <title>Complete Genome Sequence of the Polysaccharide-Degrading Rumen Bacterium Pseudobutyrivibrio xylanivorans MA3014.</title>
        <authorList>
            <person name="Palevich N."/>
            <person name="Maclean P.H."/>
            <person name="Kelly W.J."/>
            <person name="Leahy S.C."/>
            <person name="Rakonjac J."/>
            <person name="Attwood G.T."/>
        </authorList>
    </citation>
    <scope>NUCLEOTIDE SEQUENCE [LARGE SCALE GENOMIC DNA]</scope>
    <source>
        <strain evidence="7">MA3014</strain>
    </source>
</reference>
<evidence type="ECO:0000256" key="1">
    <source>
        <dbReference type="ARBA" id="ARBA00009677"/>
    </source>
</evidence>
<dbReference type="AlphaFoldDB" id="A0A5P6VQL4"/>
<dbReference type="Pfam" id="PF22692">
    <property type="entry name" value="LlgE_F_G_D1"/>
    <property type="match status" value="1"/>
</dbReference>
<dbReference type="GO" id="GO:0009425">
    <property type="term" value="C:bacterial-type flagellum basal body"/>
    <property type="evidence" value="ECO:0007669"/>
    <property type="project" value="UniProtKB-SubCell"/>
</dbReference>
<dbReference type="KEGG" id="pxv:FXF36_08875"/>
<dbReference type="GO" id="GO:0071978">
    <property type="term" value="P:bacterial-type flagellum-dependent swarming motility"/>
    <property type="evidence" value="ECO:0007669"/>
    <property type="project" value="TreeGrafter"/>
</dbReference>
<dbReference type="Pfam" id="PF00460">
    <property type="entry name" value="Flg_bb_rod"/>
    <property type="match status" value="1"/>
</dbReference>
<evidence type="ECO:0000313" key="7">
    <source>
        <dbReference type="Proteomes" id="UP000327030"/>
    </source>
</evidence>
<dbReference type="OrthoDB" id="9800375at2"/>
<keyword evidence="6" id="KW-0969">Cilium</keyword>
<evidence type="ECO:0000313" key="6">
    <source>
        <dbReference type="EMBL" id="QFJ54963.1"/>
    </source>
</evidence>
<dbReference type="PROSITE" id="PS00588">
    <property type="entry name" value="FLAGELLA_BB_ROD"/>
    <property type="match status" value="1"/>
</dbReference>
<keyword evidence="6" id="KW-0966">Cell projection</keyword>
<protein>
    <submittedName>
        <fullName evidence="6">Flagellar hook-basal body protein</fullName>
    </submittedName>
</protein>
<dbReference type="InterPro" id="IPR001444">
    <property type="entry name" value="Flag_bb_rod_N"/>
</dbReference>
<dbReference type="Proteomes" id="UP000327030">
    <property type="component" value="Chromosome 1"/>
</dbReference>
<dbReference type="InterPro" id="IPR019776">
    <property type="entry name" value="Flagellar_basal_body_rod_CS"/>
</dbReference>
<evidence type="ECO:0000259" key="4">
    <source>
        <dbReference type="Pfam" id="PF06429"/>
    </source>
</evidence>
<evidence type="ECO:0000259" key="3">
    <source>
        <dbReference type="Pfam" id="PF00460"/>
    </source>
</evidence>
<dbReference type="InterPro" id="IPR037925">
    <property type="entry name" value="FlgE/F/G-like"/>
</dbReference>
<comment type="similarity">
    <text evidence="1 2">Belongs to the flagella basal body rod proteins family.</text>
</comment>
<dbReference type="InterPro" id="IPR010930">
    <property type="entry name" value="Flg_bb/hook_C_dom"/>
</dbReference>
<dbReference type="EMBL" id="CP043028">
    <property type="protein sequence ID" value="QFJ54963.1"/>
    <property type="molecule type" value="Genomic_DNA"/>
</dbReference>
<dbReference type="PANTHER" id="PTHR30435:SF31">
    <property type="entry name" value="FLAGELLAR BASAL-BODY ROD PROTEIN FLGG"/>
    <property type="match status" value="1"/>
</dbReference>
<keyword evidence="6" id="KW-0282">Flagellum</keyword>
<proteinExistence type="inferred from homology"/>
<feature type="domain" description="Flagellar hook protein FlgE/F/G-like D1" evidence="5">
    <location>
        <begin position="96"/>
        <end position="174"/>
    </location>
</feature>
<evidence type="ECO:0000256" key="2">
    <source>
        <dbReference type="RuleBase" id="RU362116"/>
    </source>
</evidence>
<keyword evidence="2" id="KW-0975">Bacterial flagellum</keyword>
<dbReference type="NCBIfam" id="TIGR03506">
    <property type="entry name" value="FlgEFG_subfam"/>
    <property type="match status" value="1"/>
</dbReference>
<feature type="domain" description="Flagellar basal body rod protein N-terminal" evidence="3">
    <location>
        <begin position="5"/>
        <end position="35"/>
    </location>
</feature>